<accession>A0ABN4X636</accession>
<protein>
    <submittedName>
        <fullName evidence="1">Uncharacterized protein</fullName>
    </submittedName>
</protein>
<gene>
    <name evidence="1" type="ORF">BMG03_01070</name>
</gene>
<evidence type="ECO:0000313" key="2">
    <source>
        <dbReference type="Proteomes" id="UP000185622"/>
    </source>
</evidence>
<sequence length="200" mass="21734">MAFSAATSIIVAQAFRYLELAPPSSFGDDSEKARDAAEMYPVAMSSCLAACDWSFASTSVSLPALAALPTGIAAEDAYPYSYQLPGDFVKMQEVGDGDVDFRIDATGLLRADAPAPLRVRFTRRLTNEAILPADFQDAVALRLACYLGNRDIGTTSKLDRLEQIAKTRLQDAMRGDRGNASSQRYDGRDDEGFWADEVTL</sequence>
<organism evidence="1 2">
    <name type="scientific">Thioclava nitratireducens</name>
    <dbReference type="NCBI Taxonomy" id="1915078"/>
    <lineage>
        <taxon>Bacteria</taxon>
        <taxon>Pseudomonadati</taxon>
        <taxon>Pseudomonadota</taxon>
        <taxon>Alphaproteobacteria</taxon>
        <taxon>Rhodobacterales</taxon>
        <taxon>Paracoccaceae</taxon>
        <taxon>Thioclava</taxon>
    </lineage>
</organism>
<dbReference type="Proteomes" id="UP000185622">
    <property type="component" value="Chromosome"/>
</dbReference>
<keyword evidence="2" id="KW-1185">Reference proteome</keyword>
<dbReference type="EMBL" id="CP019437">
    <property type="protein sequence ID" value="AQS46547.1"/>
    <property type="molecule type" value="Genomic_DNA"/>
</dbReference>
<name>A0ABN4X636_9RHOB</name>
<dbReference type="RefSeq" id="WP_075775287.1">
    <property type="nucleotide sequence ID" value="NZ_CP019437.1"/>
</dbReference>
<proteinExistence type="predicted"/>
<reference evidence="1 2" key="1">
    <citation type="submission" date="2017-01" db="EMBL/GenBank/DDBJ databases">
        <title>The complete genome sequence of a sulfur-oxidizing marine bacterium Thioclava sp. 25B10_4T.</title>
        <authorList>
            <person name="Liu Y."/>
            <person name="Lai Q."/>
            <person name="Shao Z."/>
        </authorList>
    </citation>
    <scope>NUCLEOTIDE SEQUENCE [LARGE SCALE GENOMIC DNA]</scope>
    <source>
        <strain evidence="1 2">25B10_4</strain>
    </source>
</reference>
<evidence type="ECO:0000313" key="1">
    <source>
        <dbReference type="EMBL" id="AQS46547.1"/>
    </source>
</evidence>